<feature type="transmembrane region" description="Helical" evidence="1">
    <location>
        <begin position="70"/>
        <end position="92"/>
    </location>
</feature>
<evidence type="ECO:0000313" key="3">
    <source>
        <dbReference type="EMBL" id="MFC7190959.1"/>
    </source>
</evidence>
<dbReference type="PANTHER" id="PTHR39084:SF1">
    <property type="entry name" value="DUF4010 DOMAIN-CONTAINING PROTEIN"/>
    <property type="match status" value="1"/>
</dbReference>
<evidence type="ECO:0000313" key="4">
    <source>
        <dbReference type="Proteomes" id="UP001596417"/>
    </source>
</evidence>
<dbReference type="InterPro" id="IPR025105">
    <property type="entry name" value="DUF4010"/>
</dbReference>
<feature type="transmembrane region" description="Helical" evidence="1">
    <location>
        <begin position="46"/>
        <end position="64"/>
    </location>
</feature>
<keyword evidence="1" id="KW-0472">Membrane</keyword>
<sequence>MGRSKGDRSEQKTFVAAFKFLVLVFVLLLLPNKNLDLVFGLNPRRLWLIVVFIAGLSFLGYLLSKVVDPATAISLTGILGGAVSPGMTITSLTEQYKRYPAFDLDYTFAGAIASTMLFSRNFIVVKILSPELAQSLLVPFTAMAGVGIVVIGLLQVRTRSRDPPASELDTPFRIRSALMIGAVIAVVLVLINNLEVSLPSNTTRVGIVVATIAQLSIYVVVTWTAGAKKMAQVIAVILLGSASVGISSFSFSSVDSSYSDMQYITTDAWSFYPLQG</sequence>
<dbReference type="Pfam" id="PF13194">
    <property type="entry name" value="DUF4010"/>
    <property type="match status" value="1"/>
</dbReference>
<keyword evidence="1" id="KW-1133">Transmembrane helix</keyword>
<protein>
    <submittedName>
        <fullName evidence="3">DUF4010 domain-containing protein</fullName>
    </submittedName>
</protein>
<dbReference type="AlphaFoldDB" id="A0ABD5YNN4"/>
<gene>
    <name evidence="3" type="ORF">ACFQL7_14765</name>
</gene>
<dbReference type="Proteomes" id="UP001596417">
    <property type="component" value="Unassembled WGS sequence"/>
</dbReference>
<accession>A0ABD5YNN4</accession>
<proteinExistence type="predicted"/>
<dbReference type="RefSeq" id="WP_390205919.1">
    <property type="nucleotide sequence ID" value="NZ_JBHTAX010000001.1"/>
</dbReference>
<feature type="domain" description="DUF4010" evidence="2">
    <location>
        <begin position="51"/>
        <end position="241"/>
    </location>
</feature>
<keyword evidence="1" id="KW-0812">Transmembrane</keyword>
<feature type="transmembrane region" description="Helical" evidence="1">
    <location>
        <begin position="136"/>
        <end position="156"/>
    </location>
</feature>
<feature type="transmembrane region" description="Helical" evidence="1">
    <location>
        <begin position="233"/>
        <end position="251"/>
    </location>
</feature>
<evidence type="ECO:0000259" key="2">
    <source>
        <dbReference type="Pfam" id="PF13194"/>
    </source>
</evidence>
<evidence type="ECO:0000256" key="1">
    <source>
        <dbReference type="SAM" id="Phobius"/>
    </source>
</evidence>
<dbReference type="PANTHER" id="PTHR39084">
    <property type="entry name" value="MEMBRANE PROTEIN-RELATED"/>
    <property type="match status" value="1"/>
</dbReference>
<organism evidence="3 4">
    <name type="scientific">Halocatena marina</name>
    <dbReference type="NCBI Taxonomy" id="2934937"/>
    <lineage>
        <taxon>Archaea</taxon>
        <taxon>Methanobacteriati</taxon>
        <taxon>Methanobacteriota</taxon>
        <taxon>Stenosarchaea group</taxon>
        <taxon>Halobacteria</taxon>
        <taxon>Halobacteriales</taxon>
        <taxon>Natronomonadaceae</taxon>
        <taxon>Halocatena</taxon>
    </lineage>
</organism>
<feature type="transmembrane region" description="Helical" evidence="1">
    <location>
        <begin position="104"/>
        <end position="124"/>
    </location>
</feature>
<comment type="caution">
    <text evidence="3">The sequence shown here is derived from an EMBL/GenBank/DDBJ whole genome shotgun (WGS) entry which is preliminary data.</text>
</comment>
<feature type="transmembrane region" description="Helical" evidence="1">
    <location>
        <begin position="12"/>
        <end position="30"/>
    </location>
</feature>
<feature type="transmembrane region" description="Helical" evidence="1">
    <location>
        <begin position="206"/>
        <end position="226"/>
    </location>
</feature>
<keyword evidence="4" id="KW-1185">Reference proteome</keyword>
<dbReference type="EMBL" id="JBHTAX010000001">
    <property type="protein sequence ID" value="MFC7190959.1"/>
    <property type="molecule type" value="Genomic_DNA"/>
</dbReference>
<feature type="transmembrane region" description="Helical" evidence="1">
    <location>
        <begin position="177"/>
        <end position="194"/>
    </location>
</feature>
<name>A0ABD5YNN4_9EURY</name>
<reference evidence="3 4" key="1">
    <citation type="journal article" date="2019" name="Int. J. Syst. Evol. Microbiol.">
        <title>The Global Catalogue of Microorganisms (GCM) 10K type strain sequencing project: providing services to taxonomists for standard genome sequencing and annotation.</title>
        <authorList>
            <consortium name="The Broad Institute Genomics Platform"/>
            <consortium name="The Broad Institute Genome Sequencing Center for Infectious Disease"/>
            <person name="Wu L."/>
            <person name="Ma J."/>
        </authorList>
    </citation>
    <scope>NUCLEOTIDE SEQUENCE [LARGE SCALE GENOMIC DNA]</scope>
    <source>
        <strain evidence="3 4">RDMS1</strain>
    </source>
</reference>